<accession>A0ACB6RFL5</accession>
<evidence type="ECO:0000313" key="1">
    <source>
        <dbReference type="EMBL" id="KAF2478059.1"/>
    </source>
</evidence>
<evidence type="ECO:0000313" key="2">
    <source>
        <dbReference type="Proteomes" id="UP000799755"/>
    </source>
</evidence>
<dbReference type="Proteomes" id="UP000799755">
    <property type="component" value="Unassembled WGS sequence"/>
</dbReference>
<gene>
    <name evidence="1" type="ORF">BDR25DRAFT_7285</name>
</gene>
<dbReference type="EMBL" id="MU003492">
    <property type="protein sequence ID" value="KAF2478059.1"/>
    <property type="molecule type" value="Genomic_DNA"/>
</dbReference>
<comment type="caution">
    <text evidence="1">The sequence shown here is derived from an EMBL/GenBank/DDBJ whole genome shotgun (WGS) entry which is preliminary data.</text>
</comment>
<protein>
    <submittedName>
        <fullName evidence="1">Uncharacterized protein</fullName>
    </submittedName>
</protein>
<proteinExistence type="predicted"/>
<sequence length="185" mass="21448">MIEAKPNLMTIPAELRLQILRCLLHVIFYILLFPSDSGTLSRIERISQRKPLYPSILLACKQLHDEGTLILYGENIFMLTVKYIPSVQRRLPTYWPYIRIAFISLPELSMSVLKLPPRIRILKLYLNYGQSKLARRCSNSASEQATQVLDKIRELKDGGLKKIVFDEEYFNMGKMKDAMLEALEI</sequence>
<keyword evidence="2" id="KW-1185">Reference proteome</keyword>
<reference evidence="1" key="1">
    <citation type="journal article" date="2020" name="Stud. Mycol.">
        <title>101 Dothideomycetes genomes: a test case for predicting lifestyles and emergence of pathogens.</title>
        <authorList>
            <person name="Haridas S."/>
            <person name="Albert R."/>
            <person name="Binder M."/>
            <person name="Bloem J."/>
            <person name="Labutti K."/>
            <person name="Salamov A."/>
            <person name="Andreopoulos B."/>
            <person name="Baker S."/>
            <person name="Barry K."/>
            <person name="Bills G."/>
            <person name="Bluhm B."/>
            <person name="Cannon C."/>
            <person name="Castanera R."/>
            <person name="Culley D."/>
            <person name="Daum C."/>
            <person name="Ezra D."/>
            <person name="Gonzalez J."/>
            <person name="Henrissat B."/>
            <person name="Kuo A."/>
            <person name="Liang C."/>
            <person name="Lipzen A."/>
            <person name="Lutzoni F."/>
            <person name="Magnuson J."/>
            <person name="Mondo S."/>
            <person name="Nolan M."/>
            <person name="Ohm R."/>
            <person name="Pangilinan J."/>
            <person name="Park H.-J."/>
            <person name="Ramirez L."/>
            <person name="Alfaro M."/>
            <person name="Sun H."/>
            <person name="Tritt A."/>
            <person name="Yoshinaga Y."/>
            <person name="Zwiers L.-H."/>
            <person name="Turgeon B."/>
            <person name="Goodwin S."/>
            <person name="Spatafora J."/>
            <person name="Crous P."/>
            <person name="Grigoriev I."/>
        </authorList>
    </citation>
    <scope>NUCLEOTIDE SEQUENCE</scope>
    <source>
        <strain evidence="1">ATCC 200398</strain>
    </source>
</reference>
<name>A0ACB6RFL5_9PLEO</name>
<organism evidence="1 2">
    <name type="scientific">Lindgomyces ingoldianus</name>
    <dbReference type="NCBI Taxonomy" id="673940"/>
    <lineage>
        <taxon>Eukaryota</taxon>
        <taxon>Fungi</taxon>
        <taxon>Dikarya</taxon>
        <taxon>Ascomycota</taxon>
        <taxon>Pezizomycotina</taxon>
        <taxon>Dothideomycetes</taxon>
        <taxon>Pleosporomycetidae</taxon>
        <taxon>Pleosporales</taxon>
        <taxon>Lindgomycetaceae</taxon>
        <taxon>Lindgomyces</taxon>
    </lineage>
</organism>